<evidence type="ECO:0000313" key="3">
    <source>
        <dbReference type="Proteomes" id="UP001209083"/>
    </source>
</evidence>
<feature type="domain" description="Glycosyl transferase family 28 C-terminal" evidence="1">
    <location>
        <begin position="224"/>
        <end position="350"/>
    </location>
</feature>
<dbReference type="Gene3D" id="3.40.50.2000">
    <property type="entry name" value="Glycogen Phosphorylase B"/>
    <property type="match status" value="1"/>
</dbReference>
<dbReference type="Pfam" id="PF04101">
    <property type="entry name" value="Glyco_tran_28_C"/>
    <property type="match status" value="1"/>
</dbReference>
<dbReference type="InterPro" id="IPR007235">
    <property type="entry name" value="Glyco_trans_28_C"/>
</dbReference>
<dbReference type="Proteomes" id="UP001209083">
    <property type="component" value="Chromosome"/>
</dbReference>
<accession>A0ABY8QWR5</accession>
<sequence length="402" mass="42633">MRVLKVVLFSHDSVGLGHIRRNLALAHALSDSLPGLLGVHVSGLLVTGEAAATKFPAPAGWDWCVLPGIRKSSAGYRPRRLEMDMGNFTSLRSDLLTAVLLGFSPDLFVVDRHPTGVHGELENALTALRTEVPNCRTVLGLREILDSPGAVAPEWTAVGGPGRIKELFDRIWIYGDPAIHNPFATGEVPGELQGMADFTGYLAAGRAHVAGPPLLTGRYVMSMVGGGSDGRALAELAAQAEPPPGVGHLIVTGPQMTDEDRTAVEARAGERATVVQTVPDMISQIRHSKAVVSMGGYNSVCELMGTNVPALIVPRSSVRAEQRLRAEGLAAAGLVEHCRQRDLSPARLTEWFARNLDKRVLRGGLQLSGLRVAGELAAQLLDGSPPSARAYSAREVAESAAV</sequence>
<evidence type="ECO:0000313" key="2">
    <source>
        <dbReference type="EMBL" id="WGW13470.1"/>
    </source>
</evidence>
<dbReference type="EMBL" id="CP090958">
    <property type="protein sequence ID" value="WGW13470.1"/>
    <property type="molecule type" value="Genomic_DNA"/>
</dbReference>
<evidence type="ECO:0000259" key="1">
    <source>
        <dbReference type="Pfam" id="PF04101"/>
    </source>
</evidence>
<name>A0ABY8QWR5_9MICO</name>
<organism evidence="2 3">
    <name type="scientific">Saxibacter everestensis</name>
    <dbReference type="NCBI Taxonomy" id="2909229"/>
    <lineage>
        <taxon>Bacteria</taxon>
        <taxon>Bacillati</taxon>
        <taxon>Actinomycetota</taxon>
        <taxon>Actinomycetes</taxon>
        <taxon>Micrococcales</taxon>
        <taxon>Brevibacteriaceae</taxon>
        <taxon>Saxibacter</taxon>
    </lineage>
</organism>
<proteinExistence type="predicted"/>
<gene>
    <name evidence="2" type="ORF">LWF01_06860</name>
</gene>
<protein>
    <submittedName>
        <fullName evidence="2">Glycosyltransferase</fullName>
    </submittedName>
</protein>
<reference evidence="2 3" key="1">
    <citation type="submission" date="2023-05" db="EMBL/GenBank/DDBJ databases">
        <title>Lithophilousrod everest ZFBP1038 complete genpme.</title>
        <authorList>
            <person name="Tian M."/>
        </authorList>
    </citation>
    <scope>NUCLEOTIDE SEQUENCE [LARGE SCALE GENOMIC DNA]</scope>
    <source>
        <strain evidence="2 3">ZFBP1038</strain>
    </source>
</reference>
<dbReference type="RefSeq" id="WP_349640293.1">
    <property type="nucleotide sequence ID" value="NZ_CP090958.1"/>
</dbReference>
<dbReference type="PANTHER" id="PTHR21015:SF28">
    <property type="entry name" value="SLL1722 PROTEIN"/>
    <property type="match status" value="1"/>
</dbReference>
<dbReference type="PANTHER" id="PTHR21015">
    <property type="entry name" value="UDP-N-ACETYLGLUCOSAMINE--N-ACETYLMURAMYL-(PENTAPEPTIDE) PYROPHOSPHORYL-UNDECAPRENOL N-ACETYLGLUCOSAMINE TRANSFERASE 1"/>
    <property type="match status" value="1"/>
</dbReference>
<dbReference type="SUPFAM" id="SSF53756">
    <property type="entry name" value="UDP-Glycosyltransferase/glycogen phosphorylase"/>
    <property type="match status" value="1"/>
</dbReference>
<keyword evidence="3" id="KW-1185">Reference proteome</keyword>